<evidence type="ECO:0000313" key="6">
    <source>
        <dbReference type="Proteomes" id="UP000198538"/>
    </source>
</evidence>
<feature type="transmembrane region" description="Helical" evidence="4">
    <location>
        <begin position="52"/>
        <end position="73"/>
    </location>
</feature>
<protein>
    <submittedName>
        <fullName evidence="5">Platelet-activating factor acetylhydrolase, isoform II</fullName>
    </submittedName>
</protein>
<feature type="transmembrane region" description="Helical" evidence="4">
    <location>
        <begin position="94"/>
        <end position="115"/>
    </location>
</feature>
<keyword evidence="4" id="KW-1133">Transmembrane helix</keyword>
<proteinExistence type="predicted"/>
<dbReference type="Proteomes" id="UP000198538">
    <property type="component" value="Unassembled WGS sequence"/>
</dbReference>
<keyword evidence="4" id="KW-0472">Membrane</keyword>
<sequence>MKIFEWIFVLVTIAGALGLPFYAKRRKLAIGMLSALVIAFLLHAIMDSVRVMLLPSYIVALILFILLMIQVMKWTRSVGSVAPEIHKKKSKGRAWMRGLFILLLAAFSGIGSGMFTRYFPAFTMPEPTGRFAIGTFSQHIVDESREETLSPESGDKRELMINVWYPVDPEVAKGIKPESYPAELGEAISLVFGIPSQVFSYLDTIPTHVVKGATMSNASSSYPVVVFSPGVRSARFQSMTAVEELVSHGYIVVGIDHPYTSARVTFPDGHKVSYDAGPEFATSEELYQYNVQGVGIRAADARFVLDTLEQWNVSDPNQVLEGRLDLNHTGIMGHSYGGATTAEALAQDERFHAGLSLEGGFWGSVSKSSLKQPFMYIMSGKTAKSLGPNPTEYEKLFYPEFEPDLKHVMKNSLNDTYYLTVDGFFHQSFTDIALISPRLFAKNMSAEHNIDITRSYALAFFDRYLKGEAQPLLQGSSVKFPEASYDHEYTQIRNKQAQ</sequence>
<name>A0A1G5L8V5_9BACL</name>
<keyword evidence="3" id="KW-0443">Lipid metabolism</keyword>
<keyword evidence="2" id="KW-0442">Lipid degradation</keyword>
<organism evidence="5 6">
    <name type="scientific">Paenibacillus polysaccharolyticus</name>
    <dbReference type="NCBI Taxonomy" id="582692"/>
    <lineage>
        <taxon>Bacteria</taxon>
        <taxon>Bacillati</taxon>
        <taxon>Bacillota</taxon>
        <taxon>Bacilli</taxon>
        <taxon>Bacillales</taxon>
        <taxon>Paenibacillaceae</taxon>
        <taxon>Paenibacillus</taxon>
    </lineage>
</organism>
<evidence type="ECO:0000256" key="1">
    <source>
        <dbReference type="ARBA" id="ARBA00022801"/>
    </source>
</evidence>
<dbReference type="AlphaFoldDB" id="A0A1G5L8V5"/>
<dbReference type="Gene3D" id="3.40.50.1820">
    <property type="entry name" value="alpha/beta hydrolase"/>
    <property type="match status" value="1"/>
</dbReference>
<accession>A0A1G5L8V5</accession>
<keyword evidence="6" id="KW-1185">Reference proteome</keyword>
<dbReference type="SUPFAM" id="SSF53474">
    <property type="entry name" value="alpha/beta-Hydrolases"/>
    <property type="match status" value="1"/>
</dbReference>
<dbReference type="RefSeq" id="WP_090924307.1">
    <property type="nucleotide sequence ID" value="NZ_FMVM01000021.1"/>
</dbReference>
<evidence type="ECO:0000256" key="2">
    <source>
        <dbReference type="ARBA" id="ARBA00022963"/>
    </source>
</evidence>
<evidence type="ECO:0000256" key="3">
    <source>
        <dbReference type="ARBA" id="ARBA00023098"/>
    </source>
</evidence>
<evidence type="ECO:0000256" key="4">
    <source>
        <dbReference type="SAM" id="Phobius"/>
    </source>
</evidence>
<dbReference type="EMBL" id="FMVM01000021">
    <property type="protein sequence ID" value="SCZ08758.1"/>
    <property type="molecule type" value="Genomic_DNA"/>
</dbReference>
<evidence type="ECO:0000313" key="5">
    <source>
        <dbReference type="EMBL" id="SCZ08758.1"/>
    </source>
</evidence>
<dbReference type="GO" id="GO:0016042">
    <property type="term" value="P:lipid catabolic process"/>
    <property type="evidence" value="ECO:0007669"/>
    <property type="project" value="UniProtKB-KW"/>
</dbReference>
<keyword evidence="1 5" id="KW-0378">Hydrolase</keyword>
<dbReference type="Pfam" id="PF03403">
    <property type="entry name" value="PAF-AH_p_II"/>
    <property type="match status" value="1"/>
</dbReference>
<feature type="transmembrane region" description="Helical" evidence="4">
    <location>
        <begin position="6"/>
        <end position="23"/>
    </location>
</feature>
<gene>
    <name evidence="5" type="ORF">SAMN05720606_12119</name>
</gene>
<dbReference type="STRING" id="582692.SAMN05720606_12119"/>
<dbReference type="InterPro" id="IPR029058">
    <property type="entry name" value="AB_hydrolase_fold"/>
</dbReference>
<reference evidence="6" key="1">
    <citation type="submission" date="2016-10" db="EMBL/GenBank/DDBJ databases">
        <authorList>
            <person name="Varghese N."/>
            <person name="Submissions S."/>
        </authorList>
    </citation>
    <scope>NUCLEOTIDE SEQUENCE [LARGE SCALE GENOMIC DNA]</scope>
    <source>
        <strain evidence="6">BL9</strain>
    </source>
</reference>
<feature type="transmembrane region" description="Helical" evidence="4">
    <location>
        <begin position="28"/>
        <end position="46"/>
    </location>
</feature>
<dbReference type="GO" id="GO:0003847">
    <property type="term" value="F:1-alkyl-2-acetylglycerophosphocholine esterase activity"/>
    <property type="evidence" value="ECO:0007669"/>
    <property type="project" value="TreeGrafter"/>
</dbReference>
<dbReference type="PANTHER" id="PTHR10272">
    <property type="entry name" value="PLATELET-ACTIVATING FACTOR ACETYLHYDROLASE"/>
    <property type="match status" value="1"/>
</dbReference>
<dbReference type="PANTHER" id="PTHR10272:SF0">
    <property type="entry name" value="PLATELET-ACTIVATING FACTOR ACETYLHYDROLASE"/>
    <property type="match status" value="1"/>
</dbReference>
<keyword evidence="4" id="KW-0812">Transmembrane</keyword>